<organism evidence="3 4">
    <name type="scientific">Malassezia pachydermatis</name>
    <dbReference type="NCBI Taxonomy" id="77020"/>
    <lineage>
        <taxon>Eukaryota</taxon>
        <taxon>Fungi</taxon>
        <taxon>Dikarya</taxon>
        <taxon>Basidiomycota</taxon>
        <taxon>Ustilaginomycotina</taxon>
        <taxon>Malasseziomycetes</taxon>
        <taxon>Malasseziales</taxon>
        <taxon>Malasseziaceae</taxon>
        <taxon>Malassezia</taxon>
    </lineage>
</organism>
<dbReference type="InterPro" id="IPR027417">
    <property type="entry name" value="P-loop_NTPase"/>
</dbReference>
<evidence type="ECO:0000256" key="1">
    <source>
        <dbReference type="SAM" id="MobiDB-lite"/>
    </source>
</evidence>
<evidence type="ECO:0000259" key="2">
    <source>
        <dbReference type="Pfam" id="PF00004"/>
    </source>
</evidence>
<sequence length="784" mass="86050">MGSSDPPRVYPMFAGPAASSASAERGAAGSSLPKRPRAERASKARAMAANTLLAAWGQAPLEDEAKVSESPRNGPTPYSAPIQRKVRGTTTGASQVHPFFAQRISSSSTPKTRVEEAKAKLGTLPAPWPSRDMMHVVPSTDVPSATLTWPRRSRKQTAAMPSTSAPPWARRSAWPTHDTPPILCEASLRPCTTENNTPNALARTPLAFVASDLAMHTRPTPPPVITHLYERLLSQPVRALSHEQPLAEHDALWTDRWRPTCAAHVLGNEEPAIYMRDWLHKLRVTYSGVKARTIQTRVASRKRGRARADSDSEFDADEAEWFEQFRAPSSSTEAAPTNDDVLTNCLVLTGPTGAGKSAAVYACAAELGFEVFEMYPGMGRRSGKELVSAVGHLSRNHMVQREQHQDVPPQSLILLDEVDILFEDDAGFWPAVVELIGESRRPVILTCTDGSTLPWNELPVQRTLTWTPPPAPMASMYLQLVALAEGYIVSQAAMQTLYEQTAPRPSLPDRGSGPTGPTAQVFPWDRQHSAGMPAYDLRAALMQLQWLCLYTRAQHMLTTTPSTTDTCERTPGPSYEARFAALDPTAAALLQGLATMQQHADQLSYLDVIGPHDENDSPKYADEYIPLPGRGRAHLAPTPAAPSCGPTLPWSTYMRTALPAALQPTGSPALEQPASLLDRDRVSYCHHVHAMLHLLHVPLTEQLPRASVALEYAPYVREMYRIDTARQNAWAAQLYEAAQAQRMTRNAARLLLDPQAMRGYEFRAWLPFGPSEQAAYRATCFASR</sequence>
<dbReference type="SUPFAM" id="SSF52540">
    <property type="entry name" value="P-loop containing nucleoside triphosphate hydrolases"/>
    <property type="match status" value="1"/>
</dbReference>
<dbReference type="AlphaFoldDB" id="A0A0M9VRA7"/>
<dbReference type="OrthoDB" id="9996895at2759"/>
<gene>
    <name evidence="3" type="ORF">Malapachy_3111</name>
</gene>
<feature type="domain" description="ATPase AAA-type core" evidence="2">
    <location>
        <begin position="347"/>
        <end position="425"/>
    </location>
</feature>
<dbReference type="RefSeq" id="XP_017994041.1">
    <property type="nucleotide sequence ID" value="XM_018137589.1"/>
</dbReference>
<name>A0A0M9VRA7_9BASI</name>
<dbReference type="GeneID" id="28729465"/>
<reference evidence="3 4" key="1">
    <citation type="submission" date="2015-07" db="EMBL/GenBank/DDBJ databases">
        <title>Draft Genome Sequence of Malassezia furfur CBS1878 and Malassezia pachydermatis CBS1879.</title>
        <authorList>
            <person name="Triana S."/>
            <person name="Ohm R."/>
            <person name="Gonzalez A."/>
            <person name="DeCock H."/>
            <person name="Restrepo S."/>
            <person name="Celis A."/>
        </authorList>
    </citation>
    <scope>NUCLEOTIDE SEQUENCE [LARGE SCALE GENOMIC DNA]</scope>
    <source>
        <strain evidence="3 4">CBS 1879</strain>
    </source>
</reference>
<comment type="caution">
    <text evidence="3">The sequence shown here is derived from an EMBL/GenBank/DDBJ whole genome shotgun (WGS) entry which is preliminary data.</text>
</comment>
<feature type="region of interest" description="Disordered" evidence="1">
    <location>
        <begin position="501"/>
        <end position="520"/>
    </location>
</feature>
<dbReference type="GO" id="GO:0005524">
    <property type="term" value="F:ATP binding"/>
    <property type="evidence" value="ECO:0007669"/>
    <property type="project" value="InterPro"/>
</dbReference>
<feature type="region of interest" description="Disordered" evidence="1">
    <location>
        <begin position="63"/>
        <end position="82"/>
    </location>
</feature>
<dbReference type="Gene3D" id="3.40.50.300">
    <property type="entry name" value="P-loop containing nucleotide triphosphate hydrolases"/>
    <property type="match status" value="1"/>
</dbReference>
<proteinExistence type="predicted"/>
<feature type="region of interest" description="Disordered" evidence="1">
    <location>
        <begin position="151"/>
        <end position="174"/>
    </location>
</feature>
<keyword evidence="3" id="KW-0378">Hydrolase</keyword>
<dbReference type="GO" id="GO:0003677">
    <property type="term" value="F:DNA binding"/>
    <property type="evidence" value="ECO:0007669"/>
    <property type="project" value="TreeGrafter"/>
</dbReference>
<dbReference type="InterPro" id="IPR003959">
    <property type="entry name" value="ATPase_AAA_core"/>
</dbReference>
<evidence type="ECO:0000313" key="4">
    <source>
        <dbReference type="Proteomes" id="UP000037751"/>
    </source>
</evidence>
<accession>A0A0M9VRA7</accession>
<dbReference type="Pfam" id="PF00004">
    <property type="entry name" value="AAA"/>
    <property type="match status" value="1"/>
</dbReference>
<dbReference type="Proteomes" id="UP000037751">
    <property type="component" value="Unassembled WGS sequence"/>
</dbReference>
<dbReference type="PANTHER" id="PTHR23389:SF21">
    <property type="entry name" value="ATPASE FAMILY AAA DOMAIN-CONTAINING PROTEIN 5"/>
    <property type="match status" value="1"/>
</dbReference>
<evidence type="ECO:0000313" key="3">
    <source>
        <dbReference type="EMBL" id="KOS16409.1"/>
    </source>
</evidence>
<dbReference type="STRING" id="77020.A0A0M9VRA7"/>
<feature type="region of interest" description="Disordered" evidence="1">
    <location>
        <begin position="1"/>
        <end position="46"/>
    </location>
</feature>
<feature type="compositionally biased region" description="Low complexity" evidence="1">
    <location>
        <begin position="14"/>
        <end position="31"/>
    </location>
</feature>
<dbReference type="VEuPathDB" id="FungiDB:Malapachy_3111"/>
<dbReference type="GO" id="GO:0016887">
    <property type="term" value="F:ATP hydrolysis activity"/>
    <property type="evidence" value="ECO:0007669"/>
    <property type="project" value="InterPro"/>
</dbReference>
<dbReference type="EMBL" id="LGAV01000001">
    <property type="protein sequence ID" value="KOS16409.1"/>
    <property type="molecule type" value="Genomic_DNA"/>
</dbReference>
<dbReference type="PANTHER" id="PTHR23389">
    <property type="entry name" value="CHROMOSOME TRANSMISSION FIDELITY FACTOR 18"/>
    <property type="match status" value="1"/>
</dbReference>
<protein>
    <submittedName>
        <fullName evidence="3">p-loop containing nucleoside triphosphate hydrolase protein</fullName>
    </submittedName>
</protein>
<keyword evidence="4" id="KW-1185">Reference proteome</keyword>
<dbReference type="GO" id="GO:0005634">
    <property type="term" value="C:nucleus"/>
    <property type="evidence" value="ECO:0007669"/>
    <property type="project" value="TreeGrafter"/>
</dbReference>